<comment type="caution">
    <text evidence="1">The sequence shown here is derived from an EMBL/GenBank/DDBJ whole genome shotgun (WGS) entry which is preliminary data.</text>
</comment>
<name>A0ABW7FTT9_9BURK</name>
<dbReference type="RefSeq" id="WP_394459290.1">
    <property type="nucleotide sequence ID" value="NZ_JBIGHZ010000002.1"/>
</dbReference>
<protein>
    <submittedName>
        <fullName evidence="1">PEP-CTERM sorting domain-containing protein</fullName>
    </submittedName>
</protein>
<evidence type="ECO:0000313" key="1">
    <source>
        <dbReference type="EMBL" id="MFG6447708.1"/>
    </source>
</evidence>
<organism evidence="1 2">
    <name type="scientific">Roseateles rivi</name>
    <dbReference type="NCBI Taxonomy" id="3299028"/>
    <lineage>
        <taxon>Bacteria</taxon>
        <taxon>Pseudomonadati</taxon>
        <taxon>Pseudomonadota</taxon>
        <taxon>Betaproteobacteria</taxon>
        <taxon>Burkholderiales</taxon>
        <taxon>Sphaerotilaceae</taxon>
        <taxon>Roseateles</taxon>
    </lineage>
</organism>
<dbReference type="Proteomes" id="UP001606099">
    <property type="component" value="Unassembled WGS sequence"/>
</dbReference>
<proteinExistence type="predicted"/>
<dbReference type="InterPro" id="IPR013424">
    <property type="entry name" value="Ice-binding_C"/>
</dbReference>
<sequence length="715" mass="72657">MPSLPIASRLSGRCALYPSPLRRTIHLALTGLAACLALPSAHALEAVWLGGYGDWDDGGSWSTQVVPNNSFWDVVIANPSALNISDVTLSSIRSVGRLSIHSGSLSIVGGSSLTVYGGTITNHGALNLAADSRGFASINLGADTLLTGSGETVMSQVGGRYASAINNNGYTLTIDTGHVLTGKGLLGDGTGGFVNKGLVWGQGTSPLYIEVDSSSDKTFDNTQGVVRIDHGNALNLSGTLHGGRIEGVGSAALQRGSFRDLTLVGSLQIDAGSSIEVSGTITNLGTLSIPGGPGIQSLMVLSGDTVLAGSGQTVMSTYPGGLAGAISTGDATLTIAAGHTLRGSGYLGDSTGRVVNRGLVLAEGSSPLNIASSKDLPFDNTQGLVQVADGGDLRVSGAISGGTIQSLGQGKLGGADYENLRLTGTFRTGDSLRLNDVTIADSLTMDPGHKLYTTGTITVEGTLNLPGSVPNVSSTLVLRGDTTLAGRGQTRLGQNQVGYIQTNGQALTIAAGHTVYGRGGVGDGSGSIVNQGVIAAEGGTLYLTSPLDNSLGTLHVGRSGSLVVSAPMTLADPSMLSFDVAAQANFAATQPGGLQVGSTHGLLRLSGNAVYDGKVLLKFSDYQAQIGDQFTLINTSGSFSGSFDTAWGEGNGLIYGLTVQYGEHDVSFTVNSISAVPEPSNWALLLGGIGALAARRRRPATVNGYDCPMSATRAA</sequence>
<reference evidence="1 2" key="1">
    <citation type="submission" date="2024-08" db="EMBL/GenBank/DDBJ databases">
        <authorList>
            <person name="Lu H."/>
        </authorList>
    </citation>
    <scope>NUCLEOTIDE SEQUENCE [LARGE SCALE GENOMIC DNA]</scope>
    <source>
        <strain evidence="1 2">BYS180W</strain>
    </source>
</reference>
<gene>
    <name evidence="1" type="ORF">ACG0Z6_05555</name>
</gene>
<accession>A0ABW7FTT9</accession>
<dbReference type="NCBIfam" id="TIGR02595">
    <property type="entry name" value="PEP_CTERM"/>
    <property type="match status" value="1"/>
</dbReference>
<evidence type="ECO:0000313" key="2">
    <source>
        <dbReference type="Proteomes" id="UP001606099"/>
    </source>
</evidence>
<dbReference type="EMBL" id="JBIGHZ010000002">
    <property type="protein sequence ID" value="MFG6447708.1"/>
    <property type="molecule type" value="Genomic_DNA"/>
</dbReference>
<keyword evidence="2" id="KW-1185">Reference proteome</keyword>